<dbReference type="GO" id="GO:0048038">
    <property type="term" value="F:quinone binding"/>
    <property type="evidence" value="ECO:0007669"/>
    <property type="project" value="UniProtKB-KW"/>
</dbReference>
<accession>A0A895XL70</accession>
<comment type="subunit">
    <text evidence="7">NDH-1 is composed of 14 different subunits. Subunits NuoA, H, J, K, L, M, N constitute the membrane sector of the complex.</text>
</comment>
<name>A0A895XL70_9ACTN</name>
<feature type="transmembrane region" description="Helical" evidence="7">
    <location>
        <begin position="29"/>
        <end position="48"/>
    </location>
</feature>
<evidence type="ECO:0000256" key="1">
    <source>
        <dbReference type="ARBA" id="ARBA00004141"/>
    </source>
</evidence>
<feature type="transmembrane region" description="Helical" evidence="7">
    <location>
        <begin position="60"/>
        <end position="80"/>
    </location>
</feature>
<comment type="function">
    <text evidence="7">NDH-1 shuttles electrons from NADH, via FMN and iron-sulfur (Fe-S) centers, to quinones in the respiratory chain. The immediate electron acceptor for the enzyme in this species is believed to be a menaquinone. Couples the redox reaction to proton translocation (for every two electrons transferred, four hydrogen ions are translocated across the cytoplasmic membrane), and thus conserves the redox energy in a proton gradient.</text>
</comment>
<dbReference type="AlphaFoldDB" id="A0A895XL70"/>
<reference evidence="9" key="1">
    <citation type="submission" date="2021-02" db="EMBL/GenBank/DDBJ databases">
        <title>Natronoglycomyces albus gen. nov., sp. nov, a haloalkaliphilic actinobacterium from a soda solonchak soil.</title>
        <authorList>
            <person name="Sorokin D.Y."/>
            <person name="Khijniak T.V."/>
            <person name="Zakharycheva A.P."/>
            <person name="Boueva O.V."/>
            <person name="Ariskina E.V."/>
            <person name="Hahnke R.L."/>
            <person name="Bunk B."/>
            <person name="Sproer C."/>
            <person name="Schumann P."/>
            <person name="Evtushenko L.I."/>
            <person name="Kublanov I.V."/>
        </authorList>
    </citation>
    <scope>NUCLEOTIDE SEQUENCE</scope>
    <source>
        <strain evidence="9">DSM 106290</strain>
    </source>
</reference>
<dbReference type="InterPro" id="IPR001133">
    <property type="entry name" value="NADH_UbQ_OxRdtase_chain4L/K"/>
</dbReference>
<dbReference type="GO" id="GO:0005886">
    <property type="term" value="C:plasma membrane"/>
    <property type="evidence" value="ECO:0007669"/>
    <property type="project" value="UniProtKB-SubCell"/>
</dbReference>
<evidence type="ECO:0000256" key="3">
    <source>
        <dbReference type="ARBA" id="ARBA00022448"/>
    </source>
</evidence>
<dbReference type="EC" id="7.1.1.-" evidence="7"/>
<dbReference type="InterPro" id="IPR039428">
    <property type="entry name" value="NUOK/Mnh_C1-like"/>
</dbReference>
<protein>
    <recommendedName>
        <fullName evidence="7">NADH-quinone oxidoreductase subunit K</fullName>
        <ecNumber evidence="7">7.1.1.-</ecNumber>
    </recommendedName>
    <alternativeName>
        <fullName evidence="7">NADH dehydrogenase I subunit K</fullName>
    </alternativeName>
    <alternativeName>
        <fullName evidence="7">NDH-1 subunit K</fullName>
    </alternativeName>
</protein>
<dbReference type="Gene3D" id="1.10.287.3510">
    <property type="match status" value="1"/>
</dbReference>
<keyword evidence="7" id="KW-0874">Quinone</keyword>
<proteinExistence type="inferred from homology"/>
<keyword evidence="7" id="KW-0520">NAD</keyword>
<comment type="subcellular location">
    <subcellularLocation>
        <location evidence="7">Cell membrane</location>
        <topology evidence="7">Multi-pass membrane protein</topology>
    </subcellularLocation>
    <subcellularLocation>
        <location evidence="1">Membrane</location>
        <topology evidence="1">Multi-pass membrane protein</topology>
    </subcellularLocation>
</comment>
<keyword evidence="10" id="KW-1185">Reference proteome</keyword>
<organism evidence="9 10">
    <name type="scientific">Natronoglycomyces albus</name>
    <dbReference type="NCBI Taxonomy" id="2811108"/>
    <lineage>
        <taxon>Bacteria</taxon>
        <taxon>Bacillati</taxon>
        <taxon>Actinomycetota</taxon>
        <taxon>Actinomycetes</taxon>
        <taxon>Glycomycetales</taxon>
        <taxon>Glycomycetaceae</taxon>
        <taxon>Natronoglycomyces</taxon>
    </lineage>
</organism>
<gene>
    <name evidence="7 9" type="primary">nuoK</name>
    <name evidence="9" type="ORF">JQS30_02490</name>
</gene>
<keyword evidence="9" id="KW-0560">Oxidoreductase</keyword>
<evidence type="ECO:0000256" key="6">
    <source>
        <dbReference type="ARBA" id="ARBA00023136"/>
    </source>
</evidence>
<keyword evidence="7" id="KW-1278">Translocase</keyword>
<dbReference type="EMBL" id="CP070496">
    <property type="protein sequence ID" value="QSB05817.1"/>
    <property type="molecule type" value="Genomic_DNA"/>
</dbReference>
<feature type="transmembrane region" description="Helical" evidence="7">
    <location>
        <begin position="6"/>
        <end position="22"/>
    </location>
</feature>
<dbReference type="GO" id="GO:0030964">
    <property type="term" value="C:NADH dehydrogenase complex"/>
    <property type="evidence" value="ECO:0007669"/>
    <property type="project" value="TreeGrafter"/>
</dbReference>
<keyword evidence="3 7" id="KW-0813">Transport</keyword>
<feature type="compositionally biased region" description="Polar residues" evidence="8">
    <location>
        <begin position="105"/>
        <end position="120"/>
    </location>
</feature>
<dbReference type="Pfam" id="PF00420">
    <property type="entry name" value="Oxidored_q2"/>
    <property type="match status" value="1"/>
</dbReference>
<keyword evidence="4 7" id="KW-0812">Transmembrane</keyword>
<evidence type="ECO:0000313" key="9">
    <source>
        <dbReference type="EMBL" id="QSB05817.1"/>
    </source>
</evidence>
<evidence type="ECO:0000256" key="4">
    <source>
        <dbReference type="ARBA" id="ARBA00022692"/>
    </source>
</evidence>
<comment type="catalytic activity">
    <reaction evidence="7">
        <text>a quinone + NADH + 5 H(+)(in) = a quinol + NAD(+) + 4 H(+)(out)</text>
        <dbReference type="Rhea" id="RHEA:57888"/>
        <dbReference type="ChEBI" id="CHEBI:15378"/>
        <dbReference type="ChEBI" id="CHEBI:24646"/>
        <dbReference type="ChEBI" id="CHEBI:57540"/>
        <dbReference type="ChEBI" id="CHEBI:57945"/>
        <dbReference type="ChEBI" id="CHEBI:132124"/>
    </reaction>
</comment>
<dbReference type="HAMAP" id="MF_01456">
    <property type="entry name" value="NDH1_NuoK"/>
    <property type="match status" value="1"/>
</dbReference>
<keyword evidence="7" id="KW-1003">Cell membrane</keyword>
<dbReference type="Proteomes" id="UP000662939">
    <property type="component" value="Chromosome"/>
</dbReference>
<comment type="similarity">
    <text evidence="2 7">Belongs to the complex I subunit 4L family.</text>
</comment>
<evidence type="ECO:0000256" key="8">
    <source>
        <dbReference type="SAM" id="MobiDB-lite"/>
    </source>
</evidence>
<sequence length="120" mass="12672">MHPLIGYVLASALFAIGVYGILTRRNAILQLAAVEIMLAAVHITLVTADVSHGAHTGQSFAMFIVVIAAAEVGVGLALVLRLWRARSSIDTDHLPQESGVRMTTERAQNVPPSATTQAGD</sequence>
<dbReference type="GO" id="GO:0050136">
    <property type="term" value="F:NADH dehydrogenase (quinone) (non-electrogenic) activity"/>
    <property type="evidence" value="ECO:0007669"/>
    <property type="project" value="UniProtKB-UniRule"/>
</dbReference>
<evidence type="ECO:0000256" key="5">
    <source>
        <dbReference type="ARBA" id="ARBA00022989"/>
    </source>
</evidence>
<evidence type="ECO:0000256" key="2">
    <source>
        <dbReference type="ARBA" id="ARBA00010519"/>
    </source>
</evidence>
<dbReference type="KEGG" id="nav:JQS30_02490"/>
<dbReference type="RefSeq" id="WP_213171828.1">
    <property type="nucleotide sequence ID" value="NZ_CP070496.1"/>
</dbReference>
<dbReference type="PANTHER" id="PTHR11434">
    <property type="entry name" value="NADH-UBIQUINONE OXIDOREDUCTASE SUBUNIT ND4L"/>
    <property type="match status" value="1"/>
</dbReference>
<dbReference type="NCBIfam" id="NF004320">
    <property type="entry name" value="PRK05715.1-2"/>
    <property type="match status" value="1"/>
</dbReference>
<keyword evidence="5 7" id="KW-1133">Transmembrane helix</keyword>
<dbReference type="GO" id="GO:0042773">
    <property type="term" value="P:ATP synthesis coupled electron transport"/>
    <property type="evidence" value="ECO:0007669"/>
    <property type="project" value="InterPro"/>
</dbReference>
<feature type="region of interest" description="Disordered" evidence="8">
    <location>
        <begin position="94"/>
        <end position="120"/>
    </location>
</feature>
<keyword evidence="6 7" id="KW-0472">Membrane</keyword>
<dbReference type="PANTHER" id="PTHR11434:SF16">
    <property type="entry name" value="NADH-UBIQUINONE OXIDOREDUCTASE CHAIN 4L"/>
    <property type="match status" value="1"/>
</dbReference>
<evidence type="ECO:0000313" key="10">
    <source>
        <dbReference type="Proteomes" id="UP000662939"/>
    </source>
</evidence>
<evidence type="ECO:0000256" key="7">
    <source>
        <dbReference type="HAMAP-Rule" id="MF_01456"/>
    </source>
</evidence>